<dbReference type="InterPro" id="IPR013216">
    <property type="entry name" value="Methyltransf_11"/>
</dbReference>
<keyword evidence="6" id="KW-1185">Reference proteome</keyword>
<evidence type="ECO:0000256" key="2">
    <source>
        <dbReference type="ARBA" id="ARBA00022603"/>
    </source>
</evidence>
<evidence type="ECO:0000256" key="3">
    <source>
        <dbReference type="ARBA" id="ARBA00022679"/>
    </source>
</evidence>
<accession>A0A285UKA4</accession>
<gene>
    <name evidence="5" type="ORF">SAMN05878391_1223</name>
</gene>
<protein>
    <submittedName>
        <fullName evidence="5">Methyltransferase family protein</fullName>
    </submittedName>
</protein>
<organism evidence="5 6">
    <name type="scientific">Salinicoccus kekensis</name>
    <dbReference type="NCBI Taxonomy" id="714307"/>
    <lineage>
        <taxon>Bacteria</taxon>
        <taxon>Bacillati</taxon>
        <taxon>Bacillota</taxon>
        <taxon>Bacilli</taxon>
        <taxon>Bacillales</taxon>
        <taxon>Staphylococcaceae</taxon>
        <taxon>Salinicoccus</taxon>
    </lineage>
</organism>
<feature type="domain" description="Methyltransferase type 11" evidence="4">
    <location>
        <begin position="41"/>
        <end position="133"/>
    </location>
</feature>
<comment type="similarity">
    <text evidence="1">Belongs to the methyltransferase superfamily.</text>
</comment>
<evidence type="ECO:0000313" key="5">
    <source>
        <dbReference type="EMBL" id="SOC41036.1"/>
    </source>
</evidence>
<dbReference type="Proteomes" id="UP000219412">
    <property type="component" value="Unassembled WGS sequence"/>
</dbReference>
<evidence type="ECO:0000259" key="4">
    <source>
        <dbReference type="Pfam" id="PF08241"/>
    </source>
</evidence>
<dbReference type="Gene3D" id="3.40.50.150">
    <property type="entry name" value="Vaccinia Virus protein VP39"/>
    <property type="match status" value="1"/>
</dbReference>
<name>A0A285UKA4_9STAP</name>
<dbReference type="GO" id="GO:0032259">
    <property type="term" value="P:methylation"/>
    <property type="evidence" value="ECO:0007669"/>
    <property type="project" value="UniProtKB-KW"/>
</dbReference>
<evidence type="ECO:0000313" key="6">
    <source>
        <dbReference type="Proteomes" id="UP000219412"/>
    </source>
</evidence>
<dbReference type="EMBL" id="OBQF01000002">
    <property type="protein sequence ID" value="SOC41036.1"/>
    <property type="molecule type" value="Genomic_DNA"/>
</dbReference>
<dbReference type="PANTHER" id="PTHR44942:SF4">
    <property type="entry name" value="METHYLTRANSFERASE TYPE 11 DOMAIN-CONTAINING PROTEIN"/>
    <property type="match status" value="1"/>
</dbReference>
<dbReference type="RefSeq" id="WP_097040160.1">
    <property type="nucleotide sequence ID" value="NZ_OBQF01000002.1"/>
</dbReference>
<proteinExistence type="inferred from homology"/>
<dbReference type="SUPFAM" id="SSF53335">
    <property type="entry name" value="S-adenosyl-L-methionine-dependent methyltransferases"/>
    <property type="match status" value="1"/>
</dbReference>
<reference evidence="6" key="1">
    <citation type="submission" date="2017-08" db="EMBL/GenBank/DDBJ databases">
        <authorList>
            <person name="Varghese N."/>
            <person name="Submissions S."/>
        </authorList>
    </citation>
    <scope>NUCLEOTIDE SEQUENCE [LARGE SCALE GENOMIC DNA]</scope>
    <source>
        <strain evidence="6">DSM 23173</strain>
    </source>
</reference>
<dbReference type="InterPro" id="IPR029063">
    <property type="entry name" value="SAM-dependent_MTases_sf"/>
</dbReference>
<dbReference type="Pfam" id="PF08241">
    <property type="entry name" value="Methyltransf_11"/>
    <property type="match status" value="1"/>
</dbReference>
<evidence type="ECO:0000256" key="1">
    <source>
        <dbReference type="ARBA" id="ARBA00008361"/>
    </source>
</evidence>
<dbReference type="CDD" id="cd02440">
    <property type="entry name" value="AdoMet_MTases"/>
    <property type="match status" value="1"/>
</dbReference>
<keyword evidence="3 5" id="KW-0808">Transferase</keyword>
<keyword evidence="2 5" id="KW-0489">Methyltransferase</keyword>
<dbReference type="AlphaFoldDB" id="A0A285UKA4"/>
<dbReference type="OrthoDB" id="9797252at2"/>
<dbReference type="InterPro" id="IPR051052">
    <property type="entry name" value="Diverse_substrate_MTase"/>
</dbReference>
<sequence>MKKMYDAVADEYIKYRNDLPEMLLPGLETRGIDFSGAKVADFGAGPGFLSEQLSARGAIVDAVEPSGEFYSHAVEMFKDNNKVNFNLSYGEKSGLPVKTFDIVISLRSWDWFDRREVLEEVQRILKPDGYLIIADFGFTDSSETVKESVKVIRKCAKKYKVKSKIHKQETDGLITGFPLEWIEEWQEYRFDIQDLYKRSYKMEFTHEGWIDHLSPLSSLVPFKPKHRRKTLKKISEHLKDKYEDDVYRIGHEMNVAILRNRS</sequence>
<dbReference type="GO" id="GO:0008757">
    <property type="term" value="F:S-adenosylmethionine-dependent methyltransferase activity"/>
    <property type="evidence" value="ECO:0007669"/>
    <property type="project" value="InterPro"/>
</dbReference>
<dbReference type="PANTHER" id="PTHR44942">
    <property type="entry name" value="METHYLTRANSF_11 DOMAIN-CONTAINING PROTEIN"/>
    <property type="match status" value="1"/>
</dbReference>